<feature type="region of interest" description="Disordered" evidence="1">
    <location>
        <begin position="1"/>
        <end position="29"/>
    </location>
</feature>
<evidence type="ECO:0000256" key="1">
    <source>
        <dbReference type="SAM" id="MobiDB-lite"/>
    </source>
</evidence>
<feature type="compositionally biased region" description="Basic residues" evidence="1">
    <location>
        <begin position="218"/>
        <end position="227"/>
    </location>
</feature>
<name>A0A6C0I696_9ZZZZ</name>
<dbReference type="EMBL" id="MN740109">
    <property type="protein sequence ID" value="QHT88110.1"/>
    <property type="molecule type" value="Genomic_DNA"/>
</dbReference>
<feature type="compositionally biased region" description="Acidic residues" evidence="1">
    <location>
        <begin position="242"/>
        <end position="258"/>
    </location>
</feature>
<accession>A0A6C0I696</accession>
<sequence length="314" mass="36499">MNNQHNQNIPTVQYPNNIQTTQPVPETSNNTSEIQEYFNYVNAHNNMNLKRIILFYSKYSKICEQFINSLHPNYKVILNMISVDNPQIRKRLMNSKYKLQYVPCILMLFDNGKVNMHNGNELLSLVTFLNKNMEAYMVIKTNENIAKRKMALNGRTPIMANSSDANKMSQMDEIVNLPQNKKLKESKMRNLPRIKQPIPEDFNKSMDVGISSRRMIPKGRKEHKKMAHTSLTPLETNRELDTIEEENEDDTTDEEDNNIEMEDAEILDNILEEQQDNTIDPIISSKNKKDIKDIAAEMAKERGPVDDKPMMKNF</sequence>
<evidence type="ECO:0008006" key="3">
    <source>
        <dbReference type="Google" id="ProtNLM"/>
    </source>
</evidence>
<evidence type="ECO:0000313" key="2">
    <source>
        <dbReference type="EMBL" id="QHT88110.1"/>
    </source>
</evidence>
<feature type="region of interest" description="Disordered" evidence="1">
    <location>
        <begin position="218"/>
        <end position="258"/>
    </location>
</feature>
<reference evidence="2" key="1">
    <citation type="journal article" date="2020" name="Nature">
        <title>Giant virus diversity and host interactions through global metagenomics.</title>
        <authorList>
            <person name="Schulz F."/>
            <person name="Roux S."/>
            <person name="Paez-Espino D."/>
            <person name="Jungbluth S."/>
            <person name="Walsh D.A."/>
            <person name="Denef V.J."/>
            <person name="McMahon K.D."/>
            <person name="Konstantinidis K.T."/>
            <person name="Eloe-Fadrosh E.A."/>
            <person name="Kyrpides N.C."/>
            <person name="Woyke T."/>
        </authorList>
    </citation>
    <scope>NUCLEOTIDE SEQUENCE</scope>
    <source>
        <strain evidence="2">GVMAG-M-3300023184-24</strain>
    </source>
</reference>
<protein>
    <recommendedName>
        <fullName evidence="3">Thioredoxin domain-containing protein</fullName>
    </recommendedName>
</protein>
<dbReference type="AlphaFoldDB" id="A0A6C0I696"/>
<organism evidence="2">
    <name type="scientific">viral metagenome</name>
    <dbReference type="NCBI Taxonomy" id="1070528"/>
    <lineage>
        <taxon>unclassified sequences</taxon>
        <taxon>metagenomes</taxon>
        <taxon>organismal metagenomes</taxon>
    </lineage>
</organism>
<proteinExistence type="predicted"/>